<evidence type="ECO:0000313" key="3">
    <source>
        <dbReference type="Proteomes" id="UP000594263"/>
    </source>
</evidence>
<dbReference type="Gramene" id="Kaladp0082s0044.1.v1.1">
    <property type="protein sequence ID" value="Kaladp0082s0044.1.v1.1.CDS.1"/>
    <property type="gene ID" value="Kaladp0082s0044.v1.1"/>
</dbReference>
<reference evidence="2" key="1">
    <citation type="submission" date="2021-01" db="UniProtKB">
        <authorList>
            <consortium name="EnsemblPlants"/>
        </authorList>
    </citation>
    <scope>IDENTIFICATION</scope>
</reference>
<dbReference type="InterPro" id="IPR003614">
    <property type="entry name" value="Knottins"/>
</dbReference>
<dbReference type="Pfam" id="PF00304">
    <property type="entry name" value="Gamma-thionin"/>
    <property type="match status" value="1"/>
</dbReference>
<name>A0A7N0UTY2_KALFE</name>
<keyword evidence="3" id="KW-1185">Reference proteome</keyword>
<organism evidence="2 3">
    <name type="scientific">Kalanchoe fedtschenkoi</name>
    <name type="common">Lavender scallops</name>
    <name type="synonym">South American air plant</name>
    <dbReference type="NCBI Taxonomy" id="63787"/>
    <lineage>
        <taxon>Eukaryota</taxon>
        <taxon>Viridiplantae</taxon>
        <taxon>Streptophyta</taxon>
        <taxon>Embryophyta</taxon>
        <taxon>Tracheophyta</taxon>
        <taxon>Spermatophyta</taxon>
        <taxon>Magnoliopsida</taxon>
        <taxon>eudicotyledons</taxon>
        <taxon>Gunneridae</taxon>
        <taxon>Pentapetalae</taxon>
        <taxon>Saxifragales</taxon>
        <taxon>Crassulaceae</taxon>
        <taxon>Kalanchoe</taxon>
    </lineage>
</organism>
<proteinExistence type="predicted"/>
<dbReference type="SUPFAM" id="SSF57095">
    <property type="entry name" value="Scorpion toxin-like"/>
    <property type="match status" value="1"/>
</dbReference>
<accession>A0A7N0UTY2</accession>
<dbReference type="Gene3D" id="3.30.30.10">
    <property type="entry name" value="Knottin, scorpion toxin-like"/>
    <property type="match status" value="1"/>
</dbReference>
<dbReference type="EnsemblPlants" id="Kaladp0082s0044.1.v1.1">
    <property type="protein sequence ID" value="Kaladp0082s0044.1.v1.1.CDS.1"/>
    <property type="gene ID" value="Kaladp0082s0044.v1.1"/>
</dbReference>
<dbReference type="AlphaFoldDB" id="A0A7N0UTY2"/>
<evidence type="ECO:0000313" key="2">
    <source>
        <dbReference type="EnsemblPlants" id="Kaladp0082s0044.1.v1.1.CDS.1"/>
    </source>
</evidence>
<dbReference type="InterPro" id="IPR036574">
    <property type="entry name" value="Scorpion_toxin-like_sf"/>
</dbReference>
<feature type="domain" description="Knottins-like" evidence="1">
    <location>
        <begin position="19"/>
        <end position="58"/>
    </location>
</feature>
<sequence length="65" mass="7298">MVAAAEPDAAVGGYWDQEIKSQRYRGKCIPDRCKHVCLTKGNVDGRCKGFFRKACYCLPRDCQIA</sequence>
<dbReference type="Proteomes" id="UP000594263">
    <property type="component" value="Unplaced"/>
</dbReference>
<evidence type="ECO:0000259" key="1">
    <source>
        <dbReference type="Pfam" id="PF00304"/>
    </source>
</evidence>
<protein>
    <recommendedName>
        <fullName evidence="1">Knottins-like domain-containing protein</fullName>
    </recommendedName>
</protein>